<dbReference type="PANTHER" id="PTHR37299">
    <property type="entry name" value="TRANSCRIPTIONAL REGULATOR-RELATED"/>
    <property type="match status" value="1"/>
</dbReference>
<dbReference type="PANTHER" id="PTHR37299:SF1">
    <property type="entry name" value="STAGE 0 SPORULATION PROTEIN A HOMOLOG"/>
    <property type="match status" value="1"/>
</dbReference>
<evidence type="ECO:0000259" key="2">
    <source>
        <dbReference type="PROSITE" id="PS50110"/>
    </source>
</evidence>
<dbReference type="SMART" id="SM00448">
    <property type="entry name" value="REC"/>
    <property type="match status" value="1"/>
</dbReference>
<dbReference type="InterPro" id="IPR011006">
    <property type="entry name" value="CheY-like_superfamily"/>
</dbReference>
<evidence type="ECO:0000313" key="5">
    <source>
        <dbReference type="Proteomes" id="UP001589576"/>
    </source>
</evidence>
<protein>
    <submittedName>
        <fullName evidence="4">LytR/AlgR family response regulator transcription factor</fullName>
    </submittedName>
</protein>
<dbReference type="Proteomes" id="UP001589576">
    <property type="component" value="Unassembled WGS sequence"/>
</dbReference>
<dbReference type="RefSeq" id="WP_290284528.1">
    <property type="nucleotide sequence ID" value="NZ_JAUFQN010000019.1"/>
</dbReference>
<dbReference type="Pfam" id="PF04397">
    <property type="entry name" value="LytTR"/>
    <property type="match status" value="1"/>
</dbReference>
<feature type="domain" description="Response regulatory" evidence="2">
    <location>
        <begin position="2"/>
        <end position="115"/>
    </location>
</feature>
<evidence type="ECO:0000313" key="4">
    <source>
        <dbReference type="EMBL" id="MFB9090592.1"/>
    </source>
</evidence>
<dbReference type="SUPFAM" id="SSF52172">
    <property type="entry name" value="CheY-like"/>
    <property type="match status" value="1"/>
</dbReference>
<keyword evidence="5" id="KW-1185">Reference proteome</keyword>
<dbReference type="PROSITE" id="PS50110">
    <property type="entry name" value="RESPONSE_REGULATORY"/>
    <property type="match status" value="1"/>
</dbReference>
<dbReference type="EMBL" id="JBHMFB010000044">
    <property type="protein sequence ID" value="MFB9090592.1"/>
    <property type="molecule type" value="Genomic_DNA"/>
</dbReference>
<dbReference type="InterPro" id="IPR001789">
    <property type="entry name" value="Sig_transdc_resp-reg_receiver"/>
</dbReference>
<name>A0ABV5GHL9_9FLAO</name>
<evidence type="ECO:0000259" key="3">
    <source>
        <dbReference type="PROSITE" id="PS50930"/>
    </source>
</evidence>
<reference evidence="4 5" key="1">
    <citation type="submission" date="2024-09" db="EMBL/GenBank/DDBJ databases">
        <authorList>
            <person name="Sun Q."/>
            <person name="Mori K."/>
        </authorList>
    </citation>
    <scope>NUCLEOTIDE SEQUENCE [LARGE SCALE GENOMIC DNA]</scope>
    <source>
        <strain evidence="4 5">CECT 8460</strain>
    </source>
</reference>
<evidence type="ECO:0000256" key="1">
    <source>
        <dbReference type="PROSITE-ProRule" id="PRU00169"/>
    </source>
</evidence>
<dbReference type="Pfam" id="PF00072">
    <property type="entry name" value="Response_reg"/>
    <property type="match status" value="1"/>
</dbReference>
<sequence length="247" mass="27526">MKALIIEDEAQAISALKSELETHCKDVTVIGEAKSIKEAIEKIKSLEPELIFLDIQLSDGLGFEVLNLFKENNFKVIFTTAYSQYAIKAIKFSALDYLLKPIDSDELVTAVTKAMKSSKDTEGIKIENFIQNQNEIPARKKIALNTSEGITVYELENIIKCTAESNYTCLYFSNGKKTLVSKTLKDFEDLLCTSGFERIHHSHIINLNHLLSFVNKDGGYVILSDKSTLPVSQRKKSNLIGALGKLG</sequence>
<feature type="domain" description="HTH LytTR-type" evidence="3">
    <location>
        <begin position="142"/>
        <end position="245"/>
    </location>
</feature>
<keyword evidence="1" id="KW-0597">Phosphoprotein</keyword>
<accession>A0ABV5GHL9</accession>
<dbReference type="Gene3D" id="3.40.50.2300">
    <property type="match status" value="1"/>
</dbReference>
<dbReference type="InterPro" id="IPR046947">
    <property type="entry name" value="LytR-like"/>
</dbReference>
<dbReference type="SMART" id="SM00850">
    <property type="entry name" value="LytTR"/>
    <property type="match status" value="1"/>
</dbReference>
<dbReference type="Gene3D" id="2.40.50.1020">
    <property type="entry name" value="LytTr DNA-binding domain"/>
    <property type="match status" value="1"/>
</dbReference>
<feature type="modified residue" description="4-aspartylphosphate" evidence="1">
    <location>
        <position position="54"/>
    </location>
</feature>
<proteinExistence type="predicted"/>
<dbReference type="InterPro" id="IPR007492">
    <property type="entry name" value="LytTR_DNA-bd_dom"/>
</dbReference>
<organism evidence="4 5">
    <name type="scientific">Flavobacterium paronense</name>
    <dbReference type="NCBI Taxonomy" id="1392775"/>
    <lineage>
        <taxon>Bacteria</taxon>
        <taxon>Pseudomonadati</taxon>
        <taxon>Bacteroidota</taxon>
        <taxon>Flavobacteriia</taxon>
        <taxon>Flavobacteriales</taxon>
        <taxon>Flavobacteriaceae</taxon>
        <taxon>Flavobacterium</taxon>
    </lineage>
</organism>
<gene>
    <name evidence="4" type="ORF">ACFFUU_13330</name>
</gene>
<dbReference type="PROSITE" id="PS50930">
    <property type="entry name" value="HTH_LYTTR"/>
    <property type="match status" value="1"/>
</dbReference>
<comment type="caution">
    <text evidence="4">The sequence shown here is derived from an EMBL/GenBank/DDBJ whole genome shotgun (WGS) entry which is preliminary data.</text>
</comment>